<dbReference type="GO" id="GO:0016020">
    <property type="term" value="C:membrane"/>
    <property type="evidence" value="ECO:0007669"/>
    <property type="project" value="UniProtKB-SubCell"/>
</dbReference>
<feature type="transmembrane region" description="Helical" evidence="8">
    <location>
        <begin position="150"/>
        <end position="170"/>
    </location>
</feature>
<evidence type="ECO:0000256" key="3">
    <source>
        <dbReference type="ARBA" id="ARBA00022679"/>
    </source>
</evidence>
<dbReference type="GO" id="GO:0016780">
    <property type="term" value="F:phosphotransferase activity, for other substituted phosphate groups"/>
    <property type="evidence" value="ECO:0007669"/>
    <property type="project" value="TreeGrafter"/>
</dbReference>
<evidence type="ECO:0000256" key="5">
    <source>
        <dbReference type="ARBA" id="ARBA00022989"/>
    </source>
</evidence>
<sequence length="514" mass="56255">MSSVMHRRKSGTAVPAELRPGHDRAGDNEQHEGSTTSAGVVAPRWWVQYATRVLITDAAAIYIAVFTAYVIRFDADGSARVGGSFAPSYLVVSIVLMWAWIAALVVGRSQDRRVVGTGPAEYQRVVSWTWRLFATVAVIAYLLRMDIGRGYLAIALPLGLGLLLVGRLFWRHWLRRRRAHGGAQFKVLVVGHRAKAEIFARDLQDKTEAGFGVVGLCVPESETGPDTVAGVPVLGAMTDAASIAQRLGVDAVTVVGSDSMTSETVRTLGWDLEGTGIDLALTVALRDVAGPRVITRPVNGLPLVYVDEPHFTGFKYVMKTLFDFVGALLITLVLSPVLVAIALLVKFTSPGAIFYRQERIGVGGKTFGMLKFRSMVADAHLRLDEVLAAEGIEEVGLFYKPKNDPRVTKVGRVLRKYSLDELPQLFNVLLGTMSLVGPRPQIDREVALYDRKAHRRLLVKPGLTGLWQTSGRSELSPEEGIRMDVYYVENWTLIGDVMILLRTARAVVASDGAY</sequence>
<keyword evidence="3 10" id="KW-0808">Transferase</keyword>
<name>A0A2A9E3G2_9MICO</name>
<evidence type="ECO:0000313" key="10">
    <source>
        <dbReference type="EMBL" id="PFG33186.1"/>
    </source>
</evidence>
<dbReference type="InterPro" id="IPR017475">
    <property type="entry name" value="EPS_sugar_tfrase"/>
</dbReference>
<keyword evidence="5 8" id="KW-1133">Transmembrane helix</keyword>
<evidence type="ECO:0000256" key="1">
    <source>
        <dbReference type="ARBA" id="ARBA00004141"/>
    </source>
</evidence>
<evidence type="ECO:0000256" key="4">
    <source>
        <dbReference type="ARBA" id="ARBA00022692"/>
    </source>
</evidence>
<evidence type="ECO:0000256" key="7">
    <source>
        <dbReference type="SAM" id="MobiDB-lite"/>
    </source>
</evidence>
<gene>
    <name evidence="10" type="ORF">ATL42_1046</name>
</gene>
<feature type="compositionally biased region" description="Basic and acidic residues" evidence="7">
    <location>
        <begin position="19"/>
        <end position="32"/>
    </location>
</feature>
<dbReference type="InterPro" id="IPR003362">
    <property type="entry name" value="Bact_transf"/>
</dbReference>
<dbReference type="EMBL" id="PDJG01000001">
    <property type="protein sequence ID" value="PFG33186.1"/>
    <property type="molecule type" value="Genomic_DNA"/>
</dbReference>
<evidence type="ECO:0000256" key="6">
    <source>
        <dbReference type="ARBA" id="ARBA00023136"/>
    </source>
</evidence>
<dbReference type="Pfam" id="PF02397">
    <property type="entry name" value="Bac_transf"/>
    <property type="match status" value="1"/>
</dbReference>
<evidence type="ECO:0000256" key="2">
    <source>
        <dbReference type="ARBA" id="ARBA00006464"/>
    </source>
</evidence>
<dbReference type="PANTHER" id="PTHR30576:SF10">
    <property type="entry name" value="SLL5057 PROTEIN"/>
    <property type="match status" value="1"/>
</dbReference>
<feature type="domain" description="Bacterial sugar transferase" evidence="9">
    <location>
        <begin position="319"/>
        <end position="508"/>
    </location>
</feature>
<dbReference type="AlphaFoldDB" id="A0A2A9E3G2"/>
<feature type="transmembrane region" description="Helical" evidence="8">
    <location>
        <begin position="321"/>
        <end position="345"/>
    </location>
</feature>
<comment type="caution">
    <text evidence="10">The sequence shown here is derived from an EMBL/GenBank/DDBJ whole genome shotgun (WGS) entry which is preliminary data.</text>
</comment>
<comment type="similarity">
    <text evidence="2">Belongs to the bacterial sugar transferase family.</text>
</comment>
<evidence type="ECO:0000259" key="9">
    <source>
        <dbReference type="Pfam" id="PF02397"/>
    </source>
</evidence>
<dbReference type="PANTHER" id="PTHR30576">
    <property type="entry name" value="COLANIC BIOSYNTHESIS UDP-GLUCOSE LIPID CARRIER TRANSFERASE"/>
    <property type="match status" value="1"/>
</dbReference>
<keyword evidence="11" id="KW-1185">Reference proteome</keyword>
<organism evidence="10 11">
    <name type="scientific">Sanguibacter antarcticus</name>
    <dbReference type="NCBI Taxonomy" id="372484"/>
    <lineage>
        <taxon>Bacteria</taxon>
        <taxon>Bacillati</taxon>
        <taxon>Actinomycetota</taxon>
        <taxon>Actinomycetes</taxon>
        <taxon>Micrococcales</taxon>
        <taxon>Sanguibacteraceae</taxon>
        <taxon>Sanguibacter</taxon>
    </lineage>
</organism>
<proteinExistence type="inferred from homology"/>
<keyword evidence="4 8" id="KW-0812">Transmembrane</keyword>
<protein>
    <submittedName>
        <fullName evidence="10">Undecaprenyl-phosphate galactose phosphotransferase WbaP/exopolysaccharide biosynthesis polyprenyl glycosylphosphotransferase</fullName>
    </submittedName>
</protein>
<feature type="region of interest" description="Disordered" evidence="7">
    <location>
        <begin position="1"/>
        <end position="36"/>
    </location>
</feature>
<feature type="transmembrane region" description="Helical" evidence="8">
    <location>
        <begin position="53"/>
        <end position="73"/>
    </location>
</feature>
<comment type="subcellular location">
    <subcellularLocation>
        <location evidence="1">Membrane</location>
        <topology evidence="1">Multi-pass membrane protein</topology>
    </subcellularLocation>
</comment>
<evidence type="ECO:0000313" key="11">
    <source>
        <dbReference type="Proteomes" id="UP000225548"/>
    </source>
</evidence>
<evidence type="ECO:0000256" key="8">
    <source>
        <dbReference type="SAM" id="Phobius"/>
    </source>
</evidence>
<dbReference type="NCBIfam" id="TIGR03025">
    <property type="entry name" value="EPS_sugtrans"/>
    <property type="match status" value="1"/>
</dbReference>
<feature type="compositionally biased region" description="Basic residues" evidence="7">
    <location>
        <begin position="1"/>
        <end position="10"/>
    </location>
</feature>
<reference evidence="10 11" key="1">
    <citation type="submission" date="2017-10" db="EMBL/GenBank/DDBJ databases">
        <title>Sequencing the genomes of 1000 actinobacteria strains.</title>
        <authorList>
            <person name="Klenk H.-P."/>
        </authorList>
    </citation>
    <scope>NUCLEOTIDE SEQUENCE [LARGE SCALE GENOMIC DNA]</scope>
    <source>
        <strain evidence="10 11">DSM 18966</strain>
    </source>
</reference>
<keyword evidence="6 8" id="KW-0472">Membrane</keyword>
<feature type="transmembrane region" description="Helical" evidence="8">
    <location>
        <begin position="85"/>
        <end position="107"/>
    </location>
</feature>
<dbReference type="Proteomes" id="UP000225548">
    <property type="component" value="Unassembled WGS sequence"/>
</dbReference>
<dbReference type="Gene3D" id="3.40.50.720">
    <property type="entry name" value="NAD(P)-binding Rossmann-like Domain"/>
    <property type="match status" value="1"/>
</dbReference>
<accession>A0A2A9E3G2</accession>
<feature type="transmembrane region" description="Helical" evidence="8">
    <location>
        <begin position="128"/>
        <end position="144"/>
    </location>
</feature>
<dbReference type="Pfam" id="PF13727">
    <property type="entry name" value="CoA_binding_3"/>
    <property type="match status" value="1"/>
</dbReference>